<feature type="chain" id="PRO_5043582533" evidence="2">
    <location>
        <begin position="34"/>
        <end position="867"/>
    </location>
</feature>
<dbReference type="InterPro" id="IPR011044">
    <property type="entry name" value="Quino_amine_DH_bsu"/>
</dbReference>
<feature type="signal peptide" evidence="2">
    <location>
        <begin position="1"/>
        <end position="33"/>
    </location>
</feature>
<dbReference type="InterPro" id="IPR019405">
    <property type="entry name" value="Lactonase_7-beta_prop"/>
</dbReference>
<dbReference type="PANTHER" id="PTHR19879">
    <property type="entry name" value="TRANSCRIPTION INITIATION FACTOR TFIID"/>
    <property type="match status" value="1"/>
</dbReference>
<dbReference type="RefSeq" id="WP_354701492.1">
    <property type="nucleotide sequence ID" value="NZ_CP114014.1"/>
</dbReference>
<evidence type="ECO:0000256" key="2">
    <source>
        <dbReference type="SAM" id="SignalP"/>
    </source>
</evidence>
<proteinExistence type="predicted"/>
<name>A0AAU7ATK2_9ACTN</name>
<dbReference type="EMBL" id="CP114014">
    <property type="protein sequence ID" value="XAY04970.1"/>
    <property type="molecule type" value="Genomic_DNA"/>
</dbReference>
<feature type="region of interest" description="Disordered" evidence="1">
    <location>
        <begin position="485"/>
        <end position="520"/>
    </location>
</feature>
<sequence>MMTATKIRRPLAGLLTATAAAICAIGHVQAASAATVTRTSTLPIASKAGPQRLDFSPDGRLVASVNQADSTVTVLGVSTGGALSKVSGGTRAAGTDALPSGIDFSPSGGLLAVALQREAKVLTYRVAANGTLSSPVATPSGSFGPAVVAFSPGGGLLAVGTNARYVRMFRVASDGKLTAITGGTTTRLDDQISHFPEALTFTPDGRFLQVIVDNCFCVRTFAVGSGGALTPAVSPKLTAGAMAYNPAGTLIAVADTFRSRFTIFAAGAAGAFGAPLGTGTSLGAGQTAFSPGGRYVASTSVSGRLIVRDVARDGTVTSGAVIQPQLGRTRGAGLAFSPDGQTLAVGNFKPLPDDQAQASAIVTFRVGPRDTVVPPGEVGIRYGVAEFRAGQVATGVACTTAAKCTWSMNLPPGLSLADTPAGGATIRIIGTPRQAGTYKVTGRLLQGTTVRKTFSFTIVIVGSAAGGTGGKGGAGGLVIGSGGSGGGGGVGTGEGGSGGSSGTGVPVPPDPPPAPTVTLTTPANGARYALGADVRAAFACAVPGGGGLLKPGAEGCAGTVPAGAAIDTATAGTKTFTVTASTTLATAATVTHSYVVVPPPTVTITTPLVGARYTRGEVVTADYDCFAAASGRLATNGGCVGTVADGARVDTSTVGSHTLRVTATDDLGQTTTLNRTYTVVGAPSATLTTPPSGAIYPLGATVTADYDCFAGTAGTLISCTGTVPDGAAVNTATPGTRSFTVTATDDLGQTARVTRSYTVVGPPTVSIAQPDVDDSPYSQTFGTDPPTPVQFSCTTGVVQVTCAASATKTRLDEITGIPMTGFPPQTVMLGDDLAADEGRFLLTVTAVDSFGQAATPVSVDYTVVGTA</sequence>
<evidence type="ECO:0000313" key="3">
    <source>
        <dbReference type="EMBL" id="XAY04970.1"/>
    </source>
</evidence>
<dbReference type="SUPFAM" id="SSF50969">
    <property type="entry name" value="YVTN repeat-like/Quinoprotein amine dehydrogenase"/>
    <property type="match status" value="1"/>
</dbReference>
<dbReference type="InterPro" id="IPR015943">
    <property type="entry name" value="WD40/YVTN_repeat-like_dom_sf"/>
</dbReference>
<feature type="compositionally biased region" description="Pro residues" evidence="1">
    <location>
        <begin position="506"/>
        <end position="515"/>
    </location>
</feature>
<reference evidence="3" key="1">
    <citation type="submission" date="2022-12" db="EMBL/GenBank/DDBJ databases">
        <title>Paraconexibacter alkalitolerans sp. nov. and Baekduia alba sp. nov., isolated from soil and emended description of the genera Paraconexibacter (Chun et al., 2020) and Baekduia (An et al., 2020).</title>
        <authorList>
            <person name="Vieira S."/>
            <person name="Huber K.J."/>
            <person name="Geppert A."/>
            <person name="Wolf J."/>
            <person name="Neumann-Schaal M."/>
            <person name="Muesken M."/>
            <person name="Overmann J."/>
        </authorList>
    </citation>
    <scope>NUCLEOTIDE SEQUENCE</scope>
    <source>
        <strain evidence="3">AEG42_29</strain>
    </source>
</reference>
<dbReference type="Pfam" id="PF10282">
    <property type="entry name" value="Lactonase"/>
    <property type="match status" value="1"/>
</dbReference>
<dbReference type="KEGG" id="parq:DSM112329_01808"/>
<protein>
    <submittedName>
        <fullName evidence="3">Uncharacterized protein</fullName>
    </submittedName>
</protein>
<feature type="compositionally biased region" description="Gly residues" evidence="1">
    <location>
        <begin position="485"/>
        <end position="502"/>
    </location>
</feature>
<gene>
    <name evidence="3" type="ORF">DSM112329_01808</name>
</gene>
<organism evidence="3">
    <name type="scientific">Paraconexibacter sp. AEG42_29</name>
    <dbReference type="NCBI Taxonomy" id="2997339"/>
    <lineage>
        <taxon>Bacteria</taxon>
        <taxon>Bacillati</taxon>
        <taxon>Actinomycetota</taxon>
        <taxon>Thermoleophilia</taxon>
        <taxon>Solirubrobacterales</taxon>
        <taxon>Paraconexibacteraceae</taxon>
        <taxon>Paraconexibacter</taxon>
    </lineage>
</organism>
<dbReference type="Gene3D" id="2.130.10.10">
    <property type="entry name" value="YVTN repeat-like/Quinoprotein amine dehydrogenase"/>
    <property type="match status" value="2"/>
</dbReference>
<evidence type="ECO:0000256" key="1">
    <source>
        <dbReference type="SAM" id="MobiDB-lite"/>
    </source>
</evidence>
<keyword evidence="2" id="KW-0732">Signal</keyword>
<accession>A0AAU7ATK2</accession>
<dbReference type="PANTHER" id="PTHR19879:SF9">
    <property type="entry name" value="TRANSCRIPTION INITIATION FACTOR TFIID SUBUNIT 5"/>
    <property type="match status" value="1"/>
</dbReference>
<dbReference type="AlphaFoldDB" id="A0AAU7ATK2"/>